<feature type="transmembrane region" description="Helical" evidence="7">
    <location>
        <begin position="141"/>
        <end position="159"/>
    </location>
</feature>
<comment type="subcellular location">
    <subcellularLocation>
        <location evidence="1">Cell membrane</location>
        <topology evidence="1">Multi-pass membrane protein</topology>
    </subcellularLocation>
</comment>
<feature type="transmembrane region" description="Helical" evidence="7">
    <location>
        <begin position="416"/>
        <end position="434"/>
    </location>
</feature>
<reference evidence="11" key="1">
    <citation type="journal article" date="2019" name="Int. J. Syst. Evol. Microbiol.">
        <title>The Global Catalogue of Microorganisms (GCM) 10K type strain sequencing project: providing services to taxonomists for standard genome sequencing and annotation.</title>
        <authorList>
            <consortium name="The Broad Institute Genomics Platform"/>
            <consortium name="The Broad Institute Genome Sequencing Center for Infectious Disease"/>
            <person name="Wu L."/>
            <person name="Ma J."/>
        </authorList>
    </citation>
    <scope>NUCLEOTIDE SEQUENCE [LARGE SCALE GENOMIC DNA]</scope>
    <source>
        <strain evidence="11">KCTC 22209</strain>
    </source>
</reference>
<dbReference type="Proteomes" id="UP001597509">
    <property type="component" value="Unassembled WGS sequence"/>
</dbReference>
<feature type="transmembrane region" description="Helical" evidence="7">
    <location>
        <begin position="482"/>
        <end position="502"/>
    </location>
</feature>
<proteinExistence type="inferred from homology"/>
<evidence type="ECO:0000256" key="5">
    <source>
        <dbReference type="ARBA" id="ARBA00023136"/>
    </source>
</evidence>
<evidence type="ECO:0000313" key="11">
    <source>
        <dbReference type="Proteomes" id="UP001597509"/>
    </source>
</evidence>
<dbReference type="Pfam" id="PF12805">
    <property type="entry name" value="FUSC-like"/>
    <property type="match status" value="1"/>
</dbReference>
<keyword evidence="2" id="KW-1003">Cell membrane</keyword>
<dbReference type="InterPro" id="IPR049453">
    <property type="entry name" value="Memb_transporter_dom"/>
</dbReference>
<dbReference type="Pfam" id="PF13515">
    <property type="entry name" value="FUSC_2"/>
    <property type="match status" value="1"/>
</dbReference>
<protein>
    <submittedName>
        <fullName evidence="10">FUSC family membrane protein</fullName>
    </submittedName>
</protein>
<gene>
    <name evidence="10" type="ORF">ACFS6I_22925</name>
</gene>
<evidence type="ECO:0000256" key="1">
    <source>
        <dbReference type="ARBA" id="ARBA00004651"/>
    </source>
</evidence>
<name>A0ABW5Z3C4_9SPHI</name>
<evidence type="ECO:0000256" key="2">
    <source>
        <dbReference type="ARBA" id="ARBA00022475"/>
    </source>
</evidence>
<keyword evidence="5 7" id="KW-0472">Membrane</keyword>
<feature type="domain" description="Integral membrane bound transporter" evidence="9">
    <location>
        <begin position="403"/>
        <end position="526"/>
    </location>
</feature>
<comment type="similarity">
    <text evidence="6">Belongs to the YccS/YhfK family.</text>
</comment>
<accession>A0ABW5Z3C4</accession>
<evidence type="ECO:0000259" key="8">
    <source>
        <dbReference type="Pfam" id="PF12805"/>
    </source>
</evidence>
<dbReference type="InterPro" id="IPR032692">
    <property type="entry name" value="YccS_N"/>
</dbReference>
<keyword evidence="3 7" id="KW-0812">Transmembrane</keyword>
<evidence type="ECO:0000256" key="7">
    <source>
        <dbReference type="SAM" id="Phobius"/>
    </source>
</evidence>
<feature type="transmembrane region" description="Helical" evidence="7">
    <location>
        <begin position="22"/>
        <end position="54"/>
    </location>
</feature>
<keyword evidence="11" id="KW-1185">Reference proteome</keyword>
<dbReference type="EMBL" id="JBHUPE010000015">
    <property type="protein sequence ID" value="MFD2906796.1"/>
    <property type="molecule type" value="Genomic_DNA"/>
</dbReference>
<comment type="caution">
    <text evidence="10">The sequence shown here is derived from an EMBL/GenBank/DDBJ whole genome shotgun (WGS) entry which is preliminary data.</text>
</comment>
<keyword evidence="4 7" id="KW-1133">Transmembrane helix</keyword>
<evidence type="ECO:0000256" key="4">
    <source>
        <dbReference type="ARBA" id="ARBA00022989"/>
    </source>
</evidence>
<feature type="transmembrane region" description="Helical" evidence="7">
    <location>
        <begin position="514"/>
        <end position="532"/>
    </location>
</feature>
<evidence type="ECO:0000313" key="10">
    <source>
        <dbReference type="EMBL" id="MFD2906796.1"/>
    </source>
</evidence>
<feature type="transmembrane region" description="Helical" evidence="7">
    <location>
        <begin position="66"/>
        <end position="83"/>
    </location>
</feature>
<feature type="domain" description="Integral membrane protein YccS N-terminal" evidence="8">
    <location>
        <begin position="73"/>
        <end position="344"/>
    </location>
</feature>
<evidence type="ECO:0000256" key="6">
    <source>
        <dbReference type="ARBA" id="ARBA00043993"/>
    </source>
</evidence>
<feature type="transmembrane region" description="Helical" evidence="7">
    <location>
        <begin position="89"/>
        <end position="109"/>
    </location>
</feature>
<sequence>MKQTQEIKSFFYSQYFADGIRITIGCIVPVIIFAAMGQFINGTYVSLGALLVGLSDTPGAPSHRRTGMYFAGILTIITFILTVSVNANIYLLTILIAALCFIFAMFAVFNARAANVGLMCMLMMLIHVDTPFTLFSALSYLFYYSIGCLWYIIISLSITQIRPYRLTQQELAESIRHVADYLRLKANFYDINVDNNKNYLKLIEKQVEVNDHQENVRNLLFQSKRSIKDTTKTGRYLTFVFNDIIDLFEQSMATHYDYNTVSEKFGHTGILNEFKHIILKLTNELDHIAYQLNANRMPKPMYNFDQEINLLHKKIDTVEKELQYSTIALRKILINVRDIIRHINDIYSYSHLKSTEVNKMEIDEAKKFIEPSIIDFKKIRENLTLESTYFRHALRMAIVMSVSYFVAKSFHITENIFWILLTIMVILKPGFGLTKSRNIQRLMGTVIGGLIGALILFVVHDETIRFVLLIFFFLSAYSLFRVNYIVAVIFMTPYVLIMLSFVSTNTMEVTKERILDTFIGGMIAFLSSYVIFPNWEATQVKFSMQKLLIASYHYIALTLKEIAGNEPTITEYKLVRKKLYVETANMGSTFQRMLTEPKNKQKYTKDVNKFVIFNHVLASFAVTLHNQVTSSRVNHTITKEHIKLIRKILSSLETAIKALANPNEENQFIPVDFQIPENQISVDETVDENSTLMTEQLQFITKIVADIAKLVQQLKEKTSAEIDPMLNNKMH</sequence>
<dbReference type="RefSeq" id="WP_346600365.1">
    <property type="nucleotide sequence ID" value="NZ_JBHUPE010000015.1"/>
</dbReference>
<evidence type="ECO:0000259" key="9">
    <source>
        <dbReference type="Pfam" id="PF13515"/>
    </source>
</evidence>
<organism evidence="10 11">
    <name type="scientific">Sphingobacterium anhuiense</name>
    <dbReference type="NCBI Taxonomy" id="493780"/>
    <lineage>
        <taxon>Bacteria</taxon>
        <taxon>Pseudomonadati</taxon>
        <taxon>Bacteroidota</taxon>
        <taxon>Sphingobacteriia</taxon>
        <taxon>Sphingobacteriales</taxon>
        <taxon>Sphingobacteriaceae</taxon>
        <taxon>Sphingobacterium</taxon>
    </lineage>
</organism>
<evidence type="ECO:0000256" key="3">
    <source>
        <dbReference type="ARBA" id="ARBA00022692"/>
    </source>
</evidence>
<dbReference type="PANTHER" id="PTHR30509:SF8">
    <property type="entry name" value="INNER MEMBRANE PROTEIN YCCS"/>
    <property type="match status" value="1"/>
</dbReference>
<feature type="transmembrane region" description="Helical" evidence="7">
    <location>
        <begin position="446"/>
        <end position="476"/>
    </location>
</feature>
<dbReference type="PANTHER" id="PTHR30509">
    <property type="entry name" value="P-HYDROXYBENZOIC ACID EFFLUX PUMP SUBUNIT-RELATED"/>
    <property type="match status" value="1"/>
</dbReference>